<protein>
    <submittedName>
        <fullName evidence="2">Enoyl-CoA hydratase</fullName>
    </submittedName>
</protein>
<keyword evidence="3" id="KW-1185">Reference proteome</keyword>
<proteinExistence type="inferred from homology"/>
<dbReference type="CDD" id="cd06558">
    <property type="entry name" value="crotonase-like"/>
    <property type="match status" value="1"/>
</dbReference>
<comment type="caution">
    <text evidence="2">The sequence shown here is derived from an EMBL/GenBank/DDBJ whole genome shotgun (WGS) entry which is preliminary data.</text>
</comment>
<dbReference type="SUPFAM" id="SSF52096">
    <property type="entry name" value="ClpP/crotonase"/>
    <property type="match status" value="1"/>
</dbReference>
<dbReference type="NCBIfam" id="NF005126">
    <property type="entry name" value="PRK06563.1"/>
    <property type="match status" value="1"/>
</dbReference>
<dbReference type="EMBL" id="QURR01000007">
    <property type="protein sequence ID" value="RGE45798.1"/>
    <property type="molecule type" value="Genomic_DNA"/>
</dbReference>
<dbReference type="InterPro" id="IPR014748">
    <property type="entry name" value="Enoyl-CoA_hydra_C"/>
</dbReference>
<dbReference type="Proteomes" id="UP000261948">
    <property type="component" value="Unassembled WGS sequence"/>
</dbReference>
<reference evidence="2 3" key="1">
    <citation type="submission" date="2018-08" db="EMBL/GenBank/DDBJ databases">
        <title>Comamonas testosteroni strain SWCO2.</title>
        <authorList>
            <person name="Jiang N."/>
            <person name="Zhang X.Z."/>
        </authorList>
    </citation>
    <scope>NUCLEOTIDE SEQUENCE [LARGE SCALE GENOMIC DNA]</scope>
    <source>
        <strain evidence="2 3">SWCO2</strain>
    </source>
</reference>
<evidence type="ECO:0000256" key="1">
    <source>
        <dbReference type="ARBA" id="ARBA00005254"/>
    </source>
</evidence>
<name>A0A373FNR3_COMTE</name>
<dbReference type="OrthoDB" id="9807606at2"/>
<gene>
    <name evidence="2" type="ORF">DZC30_07620</name>
</gene>
<dbReference type="PANTHER" id="PTHR43802">
    <property type="entry name" value="ENOYL-COA HYDRATASE"/>
    <property type="match status" value="1"/>
</dbReference>
<dbReference type="AlphaFoldDB" id="A0A373FNR3"/>
<dbReference type="InterPro" id="IPR001753">
    <property type="entry name" value="Enoyl-CoA_hydra/iso"/>
</dbReference>
<dbReference type="Gene3D" id="1.10.12.10">
    <property type="entry name" value="Lyase 2-enoyl-coa Hydratase, Chain A, domain 2"/>
    <property type="match status" value="1"/>
</dbReference>
<organism evidence="2 3">
    <name type="scientific">Comamonas testosteroni</name>
    <name type="common">Pseudomonas testosteroni</name>
    <dbReference type="NCBI Taxonomy" id="285"/>
    <lineage>
        <taxon>Bacteria</taxon>
        <taxon>Pseudomonadati</taxon>
        <taxon>Pseudomonadota</taxon>
        <taxon>Betaproteobacteria</taxon>
        <taxon>Burkholderiales</taxon>
        <taxon>Comamonadaceae</taxon>
        <taxon>Comamonas</taxon>
    </lineage>
</organism>
<dbReference type="Gene3D" id="3.90.226.10">
    <property type="entry name" value="2-enoyl-CoA Hydratase, Chain A, domain 1"/>
    <property type="match status" value="1"/>
</dbReference>
<dbReference type="GO" id="GO:0003824">
    <property type="term" value="F:catalytic activity"/>
    <property type="evidence" value="ECO:0007669"/>
    <property type="project" value="UniProtKB-ARBA"/>
</dbReference>
<evidence type="ECO:0000313" key="2">
    <source>
        <dbReference type="EMBL" id="RGE45798.1"/>
    </source>
</evidence>
<dbReference type="InterPro" id="IPR029045">
    <property type="entry name" value="ClpP/crotonase-like_dom_sf"/>
</dbReference>
<sequence>MQIDIPTPPPEGCISCEVRGHVLLIGINRPARRNGWTPAMFRQLAEAYTRLDDDSELRVGVLHAFGDHFTAGLDLPAIAEFMRSGQKTIPPGLVEPHDFGMPGYRRRSKPMVVAVKGICFTVGIELMLGADIVVAADNCRFAQMEVQRCIMPTGGATLRMAERAGVGNAMLHMLTGDEFGSAEAYRCNFVQKVVPAGQELDEAFRIAERIAVQAPQAVVATRLNVLKAIELGQAAAVEDFIPVQQRLANSEDAAEGVRSFIEKRPAQFTGR</sequence>
<evidence type="ECO:0000313" key="3">
    <source>
        <dbReference type="Proteomes" id="UP000261948"/>
    </source>
</evidence>
<dbReference type="PANTHER" id="PTHR43802:SF1">
    <property type="entry name" value="IP11341P-RELATED"/>
    <property type="match status" value="1"/>
</dbReference>
<dbReference type="Pfam" id="PF00378">
    <property type="entry name" value="ECH_1"/>
    <property type="match status" value="1"/>
</dbReference>
<accession>A0A373FNR3</accession>
<comment type="similarity">
    <text evidence="1">Belongs to the enoyl-CoA hydratase/isomerase family.</text>
</comment>